<dbReference type="RefSeq" id="XP_010231447.1">
    <property type="nucleotide sequence ID" value="XM_010233145.3"/>
</dbReference>
<reference evidence="2 3" key="1">
    <citation type="journal article" date="2010" name="Nature">
        <title>Genome sequencing and analysis of the model grass Brachypodium distachyon.</title>
        <authorList>
            <consortium name="International Brachypodium Initiative"/>
        </authorList>
    </citation>
    <scope>NUCLEOTIDE SEQUENCE [LARGE SCALE GENOMIC DNA]</scope>
    <source>
        <strain evidence="2">Bd21</strain>
        <strain evidence="3">cv. Bd21</strain>
    </source>
</reference>
<dbReference type="GeneID" id="104582675"/>
<organism evidence="2">
    <name type="scientific">Brachypodium distachyon</name>
    <name type="common">Purple false brome</name>
    <name type="synonym">Trachynia distachya</name>
    <dbReference type="NCBI Taxonomy" id="15368"/>
    <lineage>
        <taxon>Eukaryota</taxon>
        <taxon>Viridiplantae</taxon>
        <taxon>Streptophyta</taxon>
        <taxon>Embryophyta</taxon>
        <taxon>Tracheophyta</taxon>
        <taxon>Spermatophyta</taxon>
        <taxon>Magnoliopsida</taxon>
        <taxon>Liliopsida</taxon>
        <taxon>Poales</taxon>
        <taxon>Poaceae</taxon>
        <taxon>BOP clade</taxon>
        <taxon>Pooideae</taxon>
        <taxon>Stipodae</taxon>
        <taxon>Brachypodieae</taxon>
        <taxon>Brachypodium</taxon>
    </lineage>
</organism>
<dbReference type="AlphaFoldDB" id="A0A0Q3IKZ3"/>
<feature type="signal peptide" evidence="1">
    <location>
        <begin position="1"/>
        <end position="23"/>
    </location>
</feature>
<accession>A0A0Q3IKZ3</accession>
<sequence>MGGISCNCCCQGNVLLLCHLRLGTLVPAILKKKNMYSLIDSQFMNSIGLRIVVAIDSWEIMFVKILNDSQNSMTCVLRNTQIIPLFRGMKLAQMFLPTSLLRIKMSCLELSSMSLK</sequence>
<proteinExistence type="predicted"/>
<dbReference type="KEGG" id="bdi:104582675"/>
<feature type="chain" id="PRO_5044545994" evidence="1">
    <location>
        <begin position="24"/>
        <end position="116"/>
    </location>
</feature>
<keyword evidence="4" id="KW-1185">Reference proteome</keyword>
<name>A0A0Q3IKZ3_BRADI</name>
<dbReference type="Proteomes" id="UP000008810">
    <property type="component" value="Chromosome 2"/>
</dbReference>
<dbReference type="Gramene" id="KQK06483">
    <property type="protein sequence ID" value="KQK06483"/>
    <property type="gene ID" value="BRADI_2g26576v3"/>
</dbReference>
<reference evidence="3" key="3">
    <citation type="submission" date="2018-08" db="UniProtKB">
        <authorList>
            <consortium name="EnsemblPlants"/>
        </authorList>
    </citation>
    <scope>IDENTIFICATION</scope>
    <source>
        <strain evidence="3">cv. Bd21</strain>
    </source>
</reference>
<evidence type="ECO:0000313" key="4">
    <source>
        <dbReference type="Proteomes" id="UP000008810"/>
    </source>
</evidence>
<keyword evidence="1" id="KW-0732">Signal</keyword>
<evidence type="ECO:0000313" key="3">
    <source>
        <dbReference type="EnsemblPlants" id="KQK06483"/>
    </source>
</evidence>
<evidence type="ECO:0000256" key="1">
    <source>
        <dbReference type="SAM" id="SignalP"/>
    </source>
</evidence>
<gene>
    <name evidence="3" type="primary">LOC104582675</name>
    <name evidence="2" type="ORF">BRADI_2g26576v3</name>
</gene>
<protein>
    <submittedName>
        <fullName evidence="2 3">Uncharacterized protein</fullName>
    </submittedName>
</protein>
<dbReference type="EnsemblPlants" id="KQK06483">
    <property type="protein sequence ID" value="KQK06483"/>
    <property type="gene ID" value="BRADI_2g26576v3"/>
</dbReference>
<evidence type="ECO:0000313" key="2">
    <source>
        <dbReference type="EMBL" id="KQK06483.1"/>
    </source>
</evidence>
<dbReference type="EMBL" id="CM000881">
    <property type="protein sequence ID" value="KQK06483.1"/>
    <property type="molecule type" value="Genomic_DNA"/>
</dbReference>
<reference evidence="2" key="2">
    <citation type="submission" date="2017-06" db="EMBL/GenBank/DDBJ databases">
        <title>WGS assembly of Brachypodium distachyon.</title>
        <authorList>
            <consortium name="The International Brachypodium Initiative"/>
            <person name="Lucas S."/>
            <person name="Harmon-Smith M."/>
            <person name="Lail K."/>
            <person name="Tice H."/>
            <person name="Grimwood J."/>
            <person name="Bruce D."/>
            <person name="Barry K."/>
            <person name="Shu S."/>
            <person name="Lindquist E."/>
            <person name="Wang M."/>
            <person name="Pitluck S."/>
            <person name="Vogel J.P."/>
            <person name="Garvin D.F."/>
            <person name="Mockler T.C."/>
            <person name="Schmutz J."/>
            <person name="Rokhsar D."/>
            <person name="Bevan M.W."/>
        </authorList>
    </citation>
    <scope>NUCLEOTIDE SEQUENCE</scope>
    <source>
        <strain evidence="2">Bd21</strain>
    </source>
</reference>